<gene>
    <name evidence="2" type="ORF">CEXT_432701</name>
</gene>
<name>A0AAV4NJM8_CAEEX</name>
<dbReference type="Proteomes" id="UP001054945">
    <property type="component" value="Unassembled WGS sequence"/>
</dbReference>
<feature type="compositionally biased region" description="Pro residues" evidence="1">
    <location>
        <begin position="1"/>
        <end position="10"/>
    </location>
</feature>
<evidence type="ECO:0000313" key="3">
    <source>
        <dbReference type="Proteomes" id="UP001054945"/>
    </source>
</evidence>
<protein>
    <submittedName>
        <fullName evidence="2">Uncharacterized protein</fullName>
    </submittedName>
</protein>
<sequence length="126" mass="13740">MVKGAPPTPSPVSTTENQQNHQVNNSNVNNFNPNDATKAIFVLNDLVNIFNSMGGLENMFAALSSATNPLAKLASVLSENLANNEYRGVRATGNINEVPRRPKNHFTHHIWKSQLTANSAAMRTLN</sequence>
<keyword evidence="3" id="KW-1185">Reference proteome</keyword>
<reference evidence="2 3" key="1">
    <citation type="submission" date="2021-06" db="EMBL/GenBank/DDBJ databases">
        <title>Caerostris extrusa draft genome.</title>
        <authorList>
            <person name="Kono N."/>
            <person name="Arakawa K."/>
        </authorList>
    </citation>
    <scope>NUCLEOTIDE SEQUENCE [LARGE SCALE GENOMIC DNA]</scope>
</reference>
<evidence type="ECO:0000313" key="2">
    <source>
        <dbReference type="EMBL" id="GIX83945.1"/>
    </source>
</evidence>
<dbReference type="AlphaFoldDB" id="A0AAV4NJM8"/>
<accession>A0AAV4NJM8</accession>
<feature type="region of interest" description="Disordered" evidence="1">
    <location>
        <begin position="1"/>
        <end position="31"/>
    </location>
</feature>
<organism evidence="2 3">
    <name type="scientific">Caerostris extrusa</name>
    <name type="common">Bark spider</name>
    <name type="synonym">Caerostris bankana</name>
    <dbReference type="NCBI Taxonomy" id="172846"/>
    <lineage>
        <taxon>Eukaryota</taxon>
        <taxon>Metazoa</taxon>
        <taxon>Ecdysozoa</taxon>
        <taxon>Arthropoda</taxon>
        <taxon>Chelicerata</taxon>
        <taxon>Arachnida</taxon>
        <taxon>Araneae</taxon>
        <taxon>Araneomorphae</taxon>
        <taxon>Entelegynae</taxon>
        <taxon>Araneoidea</taxon>
        <taxon>Araneidae</taxon>
        <taxon>Caerostris</taxon>
    </lineage>
</organism>
<feature type="compositionally biased region" description="Low complexity" evidence="1">
    <location>
        <begin position="17"/>
        <end position="31"/>
    </location>
</feature>
<proteinExistence type="predicted"/>
<comment type="caution">
    <text evidence="2">The sequence shown here is derived from an EMBL/GenBank/DDBJ whole genome shotgun (WGS) entry which is preliminary data.</text>
</comment>
<dbReference type="EMBL" id="BPLR01003383">
    <property type="protein sequence ID" value="GIX83945.1"/>
    <property type="molecule type" value="Genomic_DNA"/>
</dbReference>
<evidence type="ECO:0000256" key="1">
    <source>
        <dbReference type="SAM" id="MobiDB-lite"/>
    </source>
</evidence>